<dbReference type="PANTHER" id="PTHR30514">
    <property type="entry name" value="GLUCOKINASE"/>
    <property type="match status" value="1"/>
</dbReference>
<evidence type="ECO:0000313" key="7">
    <source>
        <dbReference type="EMBL" id="WTS17422.1"/>
    </source>
</evidence>
<dbReference type="Gene3D" id="1.10.10.10">
    <property type="entry name" value="Winged helix-like DNA-binding domain superfamily/Winged helix DNA-binding domain"/>
    <property type="match status" value="1"/>
</dbReference>
<reference evidence="7" key="1">
    <citation type="submission" date="2022-10" db="EMBL/GenBank/DDBJ databases">
        <title>The complete genomes of actinobacterial strains from the NBC collection.</title>
        <authorList>
            <person name="Joergensen T.S."/>
            <person name="Alvarez Arevalo M."/>
            <person name="Sterndorff E.B."/>
            <person name="Faurdal D."/>
            <person name="Vuksanovic O."/>
            <person name="Mourched A.-S."/>
            <person name="Charusanti P."/>
            <person name="Shaw S."/>
            <person name="Blin K."/>
            <person name="Weber T."/>
        </authorList>
    </citation>
    <scope>NUCLEOTIDE SEQUENCE</scope>
    <source>
        <strain evidence="7">NBC_00119</strain>
    </source>
</reference>
<dbReference type="PROSITE" id="PS51071">
    <property type="entry name" value="HTH_RPIR"/>
    <property type="match status" value="1"/>
</dbReference>
<dbReference type="GO" id="GO:0097367">
    <property type="term" value="F:carbohydrate derivative binding"/>
    <property type="evidence" value="ECO:0007669"/>
    <property type="project" value="InterPro"/>
</dbReference>
<keyword evidence="2" id="KW-0238">DNA-binding</keyword>
<dbReference type="InterPro" id="IPR000281">
    <property type="entry name" value="HTH_RpiR"/>
</dbReference>
<sequence length="514" mass="54030">MSIEAWLAGRQGHSTLGSQAERVVHVLVRAPQFATYSSAREVAERAGVNVSTVVGTAQQLGFEGWTDLRQELRALYLGSVASGDLGPTPATDAAAQMLRRDAVNVTSLATEENLRAIRVTAQAIRAARRTVIVSSGSGAGPAHILGHLGAIMGYDIQLALGSATAAAVQVAGLQEGDCLLTFNVWRLTRALRGLTRMGHERGATGCVLTDLPSSPLTEDADHVIVTPIEGVGGTVSLTAMVAATQAIIGELTDTETGRASGQVQQAWNDLDLMDDQVLAVGSKYGPCRRRFPRRKIAGHRQCAGLTAQACWCPSAETGASVEASTTRSVTRARVGSGLAVAVLLLPLAGYGLARTGAVPEDTPTLLALLCGIIGPVLLTELSEERAPFRHSSSHLTAHTLTGERSVDLNRIATVRLLTTFSYGGPHRTLVVCDAHGVRLGITTKRSRGKLRRAIEKADANAARGVPRPRVSRAARAYLGLAPGRGLVVHTVLAFLLLTTSVSLYVVVALRLGGQ</sequence>
<protein>
    <submittedName>
        <fullName evidence="7">MurR/RpiR family transcriptional regulator</fullName>
    </submittedName>
</protein>
<organism evidence="7">
    <name type="scientific">Streptomyces sp. NBC_00119</name>
    <dbReference type="NCBI Taxonomy" id="2975659"/>
    <lineage>
        <taxon>Bacteria</taxon>
        <taxon>Bacillati</taxon>
        <taxon>Actinomycetota</taxon>
        <taxon>Actinomycetes</taxon>
        <taxon>Kitasatosporales</taxon>
        <taxon>Streptomycetaceae</taxon>
        <taxon>Streptomyces</taxon>
    </lineage>
</organism>
<evidence type="ECO:0000256" key="2">
    <source>
        <dbReference type="ARBA" id="ARBA00023125"/>
    </source>
</evidence>
<dbReference type="PROSITE" id="PS51464">
    <property type="entry name" value="SIS"/>
    <property type="match status" value="1"/>
</dbReference>
<gene>
    <name evidence="7" type="ORF">OHU69_44155</name>
</gene>
<dbReference type="InterPro" id="IPR001347">
    <property type="entry name" value="SIS_dom"/>
</dbReference>
<dbReference type="PANTHER" id="PTHR30514:SF18">
    <property type="entry name" value="RPIR-FAMILY TRANSCRIPTIONAL REGULATOR"/>
    <property type="match status" value="1"/>
</dbReference>
<keyword evidence="4" id="KW-1133">Transmembrane helix</keyword>
<dbReference type="AlphaFoldDB" id="A0AAU1UJQ1"/>
<proteinExistence type="predicted"/>
<keyword evidence="3" id="KW-0804">Transcription</keyword>
<keyword evidence="4" id="KW-0472">Membrane</keyword>
<dbReference type="InterPro" id="IPR046348">
    <property type="entry name" value="SIS_dom_sf"/>
</dbReference>
<feature type="domain" description="HTH rpiR-type" evidence="5">
    <location>
        <begin position="3"/>
        <end position="79"/>
    </location>
</feature>
<dbReference type="GO" id="GO:0003700">
    <property type="term" value="F:DNA-binding transcription factor activity"/>
    <property type="evidence" value="ECO:0007669"/>
    <property type="project" value="InterPro"/>
</dbReference>
<dbReference type="SUPFAM" id="SSF46689">
    <property type="entry name" value="Homeodomain-like"/>
    <property type="match status" value="1"/>
</dbReference>
<dbReference type="CDD" id="cd05013">
    <property type="entry name" value="SIS_RpiR"/>
    <property type="match status" value="1"/>
</dbReference>
<dbReference type="Pfam" id="PF01418">
    <property type="entry name" value="HTH_6"/>
    <property type="match status" value="1"/>
</dbReference>
<dbReference type="InterPro" id="IPR009057">
    <property type="entry name" value="Homeodomain-like_sf"/>
</dbReference>
<accession>A0AAU1UJQ1</accession>
<dbReference type="SUPFAM" id="SSF53697">
    <property type="entry name" value="SIS domain"/>
    <property type="match status" value="1"/>
</dbReference>
<keyword evidence="1" id="KW-0805">Transcription regulation</keyword>
<dbReference type="Gene3D" id="3.40.50.10490">
    <property type="entry name" value="Glucose-6-phosphate isomerase like protein, domain 1"/>
    <property type="match status" value="1"/>
</dbReference>
<evidence type="ECO:0000256" key="1">
    <source>
        <dbReference type="ARBA" id="ARBA00023015"/>
    </source>
</evidence>
<evidence type="ECO:0000259" key="5">
    <source>
        <dbReference type="PROSITE" id="PS51071"/>
    </source>
</evidence>
<name>A0AAU1UJQ1_9ACTN</name>
<feature type="transmembrane region" description="Helical" evidence="4">
    <location>
        <begin position="486"/>
        <end position="509"/>
    </location>
</feature>
<feature type="domain" description="SIS" evidence="6">
    <location>
        <begin position="120"/>
        <end position="262"/>
    </location>
</feature>
<dbReference type="EMBL" id="CP108195">
    <property type="protein sequence ID" value="WTS17422.1"/>
    <property type="molecule type" value="Genomic_DNA"/>
</dbReference>
<dbReference type="InterPro" id="IPR036388">
    <property type="entry name" value="WH-like_DNA-bd_sf"/>
</dbReference>
<dbReference type="InterPro" id="IPR035472">
    <property type="entry name" value="RpiR-like_SIS"/>
</dbReference>
<dbReference type="GO" id="GO:0003677">
    <property type="term" value="F:DNA binding"/>
    <property type="evidence" value="ECO:0007669"/>
    <property type="project" value="UniProtKB-KW"/>
</dbReference>
<evidence type="ECO:0000256" key="4">
    <source>
        <dbReference type="SAM" id="Phobius"/>
    </source>
</evidence>
<keyword evidence="4" id="KW-0812">Transmembrane</keyword>
<dbReference type="GO" id="GO:1901135">
    <property type="term" value="P:carbohydrate derivative metabolic process"/>
    <property type="evidence" value="ECO:0007669"/>
    <property type="project" value="InterPro"/>
</dbReference>
<evidence type="ECO:0000256" key="3">
    <source>
        <dbReference type="ARBA" id="ARBA00023163"/>
    </source>
</evidence>
<dbReference type="InterPro" id="IPR047640">
    <property type="entry name" value="RpiR-like"/>
</dbReference>
<evidence type="ECO:0000259" key="6">
    <source>
        <dbReference type="PROSITE" id="PS51464"/>
    </source>
</evidence>